<keyword evidence="3" id="KW-1185">Reference proteome</keyword>
<organism evidence="2 3">
    <name type="scientific">Occallatibacter riparius</name>
    <dbReference type="NCBI Taxonomy" id="1002689"/>
    <lineage>
        <taxon>Bacteria</taxon>
        <taxon>Pseudomonadati</taxon>
        <taxon>Acidobacteriota</taxon>
        <taxon>Terriglobia</taxon>
        <taxon>Terriglobales</taxon>
        <taxon>Acidobacteriaceae</taxon>
        <taxon>Occallatibacter</taxon>
    </lineage>
</organism>
<dbReference type="Pfam" id="PF00905">
    <property type="entry name" value="Transpeptidase"/>
    <property type="match status" value="1"/>
</dbReference>
<dbReference type="Proteomes" id="UP001059380">
    <property type="component" value="Chromosome"/>
</dbReference>
<protein>
    <recommendedName>
        <fullName evidence="1">Penicillin-binding protein transpeptidase domain-containing protein</fullName>
    </recommendedName>
</protein>
<gene>
    <name evidence="2" type="ORF">MOP44_17080</name>
</gene>
<reference evidence="2" key="1">
    <citation type="submission" date="2021-04" db="EMBL/GenBank/DDBJ databases">
        <title>Phylogenetic analysis of Acidobacteriaceae.</title>
        <authorList>
            <person name="Qiu L."/>
            <person name="Zhang Q."/>
        </authorList>
    </citation>
    <scope>NUCLEOTIDE SEQUENCE</scope>
    <source>
        <strain evidence="2">DSM 25168</strain>
    </source>
</reference>
<dbReference type="RefSeq" id="WP_260791454.1">
    <property type="nucleotide sequence ID" value="NZ_CP093313.1"/>
</dbReference>
<dbReference type="InterPro" id="IPR012338">
    <property type="entry name" value="Beta-lactam/transpept-like"/>
</dbReference>
<dbReference type="SUPFAM" id="SSF56601">
    <property type="entry name" value="beta-lactamase/transpeptidase-like"/>
    <property type="match status" value="1"/>
</dbReference>
<proteinExistence type="predicted"/>
<dbReference type="PANTHER" id="PTHR30627">
    <property type="entry name" value="PEPTIDOGLYCAN D,D-TRANSPEPTIDASE"/>
    <property type="match status" value="1"/>
</dbReference>
<dbReference type="InterPro" id="IPR001460">
    <property type="entry name" value="PCN-bd_Tpept"/>
</dbReference>
<sequence>MRNGRTGLARDVAAGGRLVDTLNVSSKLKVAVLIAGILTAHVFVCAQQQDPAWRPAIQTAARIAPQARIVVVRISDGHQVASRHLEEAARTLAAPGSTLKPIVLYQMLTAGMWSADQRVPCSGDLEIGGRRLACSHPSARPFNAQEALAWSCNTYFAQAARAVVPSKLPQMLQTPGLLAQTGLTSGEATAEFRAPRTTEEAQLTVLGVDGIRVTPLELAAAYRWLARELEANAGSVAARTVRGGLAKTATFGIAKGATALGASVMGKTGTAEGADSPQTHGWFVGLTPALTPEFVVVVYLPVGHGADAAAVAGEVLAHAPVERK</sequence>
<dbReference type="Gene3D" id="3.40.710.10">
    <property type="entry name" value="DD-peptidase/beta-lactamase superfamily"/>
    <property type="match status" value="2"/>
</dbReference>
<dbReference type="GO" id="GO:0005886">
    <property type="term" value="C:plasma membrane"/>
    <property type="evidence" value="ECO:0007669"/>
    <property type="project" value="TreeGrafter"/>
</dbReference>
<evidence type="ECO:0000313" key="3">
    <source>
        <dbReference type="Proteomes" id="UP001059380"/>
    </source>
</evidence>
<accession>A0A9J7BH31</accession>
<dbReference type="InterPro" id="IPR050515">
    <property type="entry name" value="Beta-lactam/transpept"/>
</dbReference>
<evidence type="ECO:0000313" key="2">
    <source>
        <dbReference type="EMBL" id="UWZ82284.1"/>
    </source>
</evidence>
<dbReference type="AlphaFoldDB" id="A0A9J7BH31"/>
<evidence type="ECO:0000259" key="1">
    <source>
        <dbReference type="Pfam" id="PF00905"/>
    </source>
</evidence>
<name>A0A9J7BH31_9BACT</name>
<dbReference type="EMBL" id="CP093313">
    <property type="protein sequence ID" value="UWZ82284.1"/>
    <property type="molecule type" value="Genomic_DNA"/>
</dbReference>
<dbReference type="GO" id="GO:0008658">
    <property type="term" value="F:penicillin binding"/>
    <property type="evidence" value="ECO:0007669"/>
    <property type="project" value="InterPro"/>
</dbReference>
<dbReference type="KEGG" id="orp:MOP44_17080"/>
<dbReference type="GO" id="GO:0071555">
    <property type="term" value="P:cell wall organization"/>
    <property type="evidence" value="ECO:0007669"/>
    <property type="project" value="TreeGrafter"/>
</dbReference>
<feature type="domain" description="Penicillin-binding protein transpeptidase" evidence="1">
    <location>
        <begin position="87"/>
        <end position="316"/>
    </location>
</feature>